<organism evidence="1 2">
    <name type="scientific">Grifola frondosa</name>
    <name type="common">Maitake</name>
    <name type="synonym">Polyporus frondosus</name>
    <dbReference type="NCBI Taxonomy" id="5627"/>
    <lineage>
        <taxon>Eukaryota</taxon>
        <taxon>Fungi</taxon>
        <taxon>Dikarya</taxon>
        <taxon>Basidiomycota</taxon>
        <taxon>Agaricomycotina</taxon>
        <taxon>Agaricomycetes</taxon>
        <taxon>Polyporales</taxon>
        <taxon>Grifolaceae</taxon>
        <taxon>Grifola</taxon>
    </lineage>
</organism>
<dbReference type="EMBL" id="LUGG01000002">
    <property type="protein sequence ID" value="OBZ78017.1"/>
    <property type="molecule type" value="Genomic_DNA"/>
</dbReference>
<evidence type="ECO:0000313" key="2">
    <source>
        <dbReference type="Proteomes" id="UP000092993"/>
    </source>
</evidence>
<accession>A0A1C7MMY5</accession>
<sequence>MPPFPWPSAHESALRRPSQYSRLFEHSPQIPSSWIFHSLCALCPRIESQDFEALLVWECVVALWPTWKEGLASNLAYEFSDSSHLGTLRVTPGTYPHLASFSYQLRKLPGADADPGARACKARLSIIWPSPPRQRSTAAAVIMISYHLGRSASVVGGIRAVNGLSDAAQPPTARCVFPALRDATREQTGPLRAWEPLCVRRWARQAPAPILADSPDWQAHARKRHALCRGSRAAAASLRFDLCYAGFIAPPLGERVVPFSARAAASSPTPLVRAVPDRDRRWATMCGAGCQACAA</sequence>
<reference evidence="1 2" key="1">
    <citation type="submission" date="2016-03" db="EMBL/GenBank/DDBJ databases">
        <title>Whole genome sequencing of Grifola frondosa 9006-11.</title>
        <authorList>
            <person name="Min B."/>
            <person name="Park H."/>
            <person name="Kim J.-G."/>
            <person name="Cho H."/>
            <person name="Oh Y.-L."/>
            <person name="Kong W.-S."/>
            <person name="Choi I.-G."/>
        </authorList>
    </citation>
    <scope>NUCLEOTIDE SEQUENCE [LARGE SCALE GENOMIC DNA]</scope>
    <source>
        <strain evidence="1 2">9006-11</strain>
    </source>
</reference>
<dbReference type="Proteomes" id="UP000092993">
    <property type="component" value="Unassembled WGS sequence"/>
</dbReference>
<comment type="caution">
    <text evidence="1">The sequence shown here is derived from an EMBL/GenBank/DDBJ whole genome shotgun (WGS) entry which is preliminary data.</text>
</comment>
<keyword evidence="2" id="KW-1185">Reference proteome</keyword>
<proteinExistence type="predicted"/>
<dbReference type="AlphaFoldDB" id="A0A1C7MMY5"/>
<gene>
    <name evidence="1" type="ORF">A0H81_02305</name>
</gene>
<protein>
    <submittedName>
        <fullName evidence="1">Uncharacterized protein</fullName>
    </submittedName>
</protein>
<name>A0A1C7MMY5_GRIFR</name>
<evidence type="ECO:0000313" key="1">
    <source>
        <dbReference type="EMBL" id="OBZ78017.1"/>
    </source>
</evidence>